<feature type="compositionally biased region" description="Low complexity" evidence="1">
    <location>
        <begin position="106"/>
        <end position="119"/>
    </location>
</feature>
<sequence>MVSVVSRQDHAVVKPYWELTFDSDGDVDAAQRGRLLSGAERERVTDLLVFAHGWNNDLRTARDLYRRFYTPFARLAGTGVRLGYVGVLWPAIRFPDEPIPDFEPSATPRAATPAPAADPADPDDPDGAALDEATRHLLARVFSGPQDAARVDRLGLLLQERSEVRSRLDEFVRIVRDLVAVREPSPAHEFGHDIGGGEPAMLTDDAVEVCEVFLAMLENREGRQVLGGVPGRLWRGAKEVLRQATYYAMKRRAGAIGQVGLGPALGLLARDVPDLRVHLVGHSFGARLVSYAVHGMPAGVRCVKSVTLLQGAFSHYAFSARLPHDRSHGGALHGVPRRIDGPLVCCYSRHDDALGRLYPLASKLAGDSAGFLGLWERWGALGFDGIKAVDGAVGVRLGAALPARGCVSVDASAVVRRGGAPNGAHSDICHEELARAVCAAGRIALAAG</sequence>
<evidence type="ECO:0000313" key="2">
    <source>
        <dbReference type="EMBL" id="KUF13516.1"/>
    </source>
</evidence>
<dbReference type="EMBL" id="LOCL01000074">
    <property type="protein sequence ID" value="KUF13516.1"/>
    <property type="molecule type" value="Genomic_DNA"/>
</dbReference>
<dbReference type="InterPro" id="IPR029058">
    <property type="entry name" value="AB_hydrolase_fold"/>
</dbReference>
<protein>
    <submittedName>
        <fullName evidence="2">Serine-threonine protein kinase</fullName>
    </submittedName>
</protein>
<dbReference type="Proteomes" id="UP000054804">
    <property type="component" value="Unassembled WGS sequence"/>
</dbReference>
<comment type="caution">
    <text evidence="2">The sequence shown here is derived from an EMBL/GenBank/DDBJ whole genome shotgun (WGS) entry which is preliminary data.</text>
</comment>
<organism evidence="2 3">
    <name type="scientific">Streptomyces silvensis</name>
    <dbReference type="NCBI Taxonomy" id="1765722"/>
    <lineage>
        <taxon>Bacteria</taxon>
        <taxon>Bacillati</taxon>
        <taxon>Actinomycetota</taxon>
        <taxon>Actinomycetes</taxon>
        <taxon>Kitasatosporales</taxon>
        <taxon>Streptomycetaceae</taxon>
        <taxon>Streptomyces</taxon>
    </lineage>
</organism>
<keyword evidence="2" id="KW-0418">Kinase</keyword>
<dbReference type="AlphaFoldDB" id="A0A0W7WSI9"/>
<dbReference type="STRING" id="1765722.AT728_32975"/>
<name>A0A0W7WSI9_9ACTN</name>
<evidence type="ECO:0000313" key="3">
    <source>
        <dbReference type="Proteomes" id="UP000054804"/>
    </source>
</evidence>
<reference evidence="2 3" key="1">
    <citation type="submission" date="2015-12" db="EMBL/GenBank/DDBJ databases">
        <title>Draft genome sequence of Streptomyces silvensis ATCC 53525, a producer of novel hormone antagonists.</title>
        <authorList>
            <person name="Johnston C.W."/>
            <person name="Li Y."/>
            <person name="Magarvey N.A."/>
        </authorList>
    </citation>
    <scope>NUCLEOTIDE SEQUENCE [LARGE SCALE GENOMIC DNA]</scope>
    <source>
        <strain evidence="2 3">ATCC 53525</strain>
    </source>
</reference>
<gene>
    <name evidence="2" type="ORF">AT728_32975</name>
</gene>
<accession>A0A0W7WSI9</accession>
<keyword evidence="2" id="KW-0808">Transferase</keyword>
<feature type="region of interest" description="Disordered" evidence="1">
    <location>
        <begin position="100"/>
        <end position="129"/>
    </location>
</feature>
<keyword evidence="3" id="KW-1185">Reference proteome</keyword>
<evidence type="ECO:0000256" key="1">
    <source>
        <dbReference type="SAM" id="MobiDB-lite"/>
    </source>
</evidence>
<dbReference type="SUPFAM" id="SSF53474">
    <property type="entry name" value="alpha/beta-Hydrolases"/>
    <property type="match status" value="1"/>
</dbReference>
<proteinExistence type="predicted"/>
<dbReference type="GO" id="GO:0016301">
    <property type="term" value="F:kinase activity"/>
    <property type="evidence" value="ECO:0007669"/>
    <property type="project" value="UniProtKB-KW"/>
</dbReference>